<feature type="compositionally biased region" description="Basic and acidic residues" evidence="1">
    <location>
        <begin position="1028"/>
        <end position="1038"/>
    </location>
</feature>
<feature type="compositionally biased region" description="Acidic residues" evidence="1">
    <location>
        <begin position="571"/>
        <end position="593"/>
    </location>
</feature>
<feature type="compositionally biased region" description="Basic and acidic residues" evidence="1">
    <location>
        <begin position="451"/>
        <end position="466"/>
    </location>
</feature>
<feature type="compositionally biased region" description="Polar residues" evidence="1">
    <location>
        <begin position="640"/>
        <end position="651"/>
    </location>
</feature>
<feature type="compositionally biased region" description="Basic and acidic residues" evidence="1">
    <location>
        <begin position="509"/>
        <end position="521"/>
    </location>
</feature>
<feature type="region of interest" description="Disordered" evidence="1">
    <location>
        <begin position="750"/>
        <end position="771"/>
    </location>
</feature>
<dbReference type="PANTHER" id="PTHR42068:SF1">
    <property type="entry name" value="YALI0B18964P"/>
    <property type="match status" value="1"/>
</dbReference>
<comment type="caution">
    <text evidence="2">The sequence shown here is derived from an EMBL/GenBank/DDBJ whole genome shotgun (WGS) entry which is preliminary data.</text>
</comment>
<feature type="compositionally biased region" description="Polar residues" evidence="1">
    <location>
        <begin position="372"/>
        <end position="407"/>
    </location>
</feature>
<keyword evidence="3" id="KW-1185">Reference proteome</keyword>
<feature type="region of interest" description="Disordered" evidence="1">
    <location>
        <begin position="946"/>
        <end position="1041"/>
    </location>
</feature>
<dbReference type="Proteomes" id="UP000327013">
    <property type="component" value="Unassembled WGS sequence"/>
</dbReference>
<feature type="region of interest" description="Disordered" evidence="1">
    <location>
        <begin position="877"/>
        <end position="932"/>
    </location>
</feature>
<feature type="region of interest" description="Disordered" evidence="1">
    <location>
        <begin position="296"/>
        <end position="332"/>
    </location>
</feature>
<accession>A0A5N6KQC3</accession>
<feature type="region of interest" description="Disordered" evidence="1">
    <location>
        <begin position="149"/>
        <end position="181"/>
    </location>
</feature>
<evidence type="ECO:0000313" key="2">
    <source>
        <dbReference type="EMBL" id="KAB8337260.1"/>
    </source>
</evidence>
<feature type="compositionally biased region" description="Polar residues" evidence="1">
    <location>
        <begin position="886"/>
        <end position="912"/>
    </location>
</feature>
<evidence type="ECO:0000256" key="1">
    <source>
        <dbReference type="SAM" id="MobiDB-lite"/>
    </source>
</evidence>
<feature type="region of interest" description="Disordered" evidence="1">
    <location>
        <begin position="1"/>
        <end position="47"/>
    </location>
</feature>
<feature type="region of interest" description="Disordered" evidence="1">
    <location>
        <begin position="564"/>
        <end position="651"/>
    </location>
</feature>
<feature type="compositionally biased region" description="Basic and acidic residues" evidence="1">
    <location>
        <begin position="1008"/>
        <end position="1019"/>
    </location>
</feature>
<feature type="compositionally biased region" description="Polar residues" evidence="1">
    <location>
        <begin position="967"/>
        <end position="990"/>
    </location>
</feature>
<feature type="compositionally biased region" description="Basic residues" evidence="1">
    <location>
        <begin position="38"/>
        <end position="47"/>
    </location>
</feature>
<feature type="region of interest" description="Disordered" evidence="1">
    <location>
        <begin position="674"/>
        <end position="731"/>
    </location>
</feature>
<gene>
    <name evidence="2" type="ORF">FH972_021562</name>
</gene>
<organism evidence="2 3">
    <name type="scientific">Carpinus fangiana</name>
    <dbReference type="NCBI Taxonomy" id="176857"/>
    <lineage>
        <taxon>Eukaryota</taxon>
        <taxon>Viridiplantae</taxon>
        <taxon>Streptophyta</taxon>
        <taxon>Embryophyta</taxon>
        <taxon>Tracheophyta</taxon>
        <taxon>Spermatophyta</taxon>
        <taxon>Magnoliopsida</taxon>
        <taxon>eudicotyledons</taxon>
        <taxon>Gunneridae</taxon>
        <taxon>Pentapetalae</taxon>
        <taxon>rosids</taxon>
        <taxon>fabids</taxon>
        <taxon>Fagales</taxon>
        <taxon>Betulaceae</taxon>
        <taxon>Carpinus</taxon>
    </lineage>
</organism>
<feature type="region of interest" description="Disordered" evidence="1">
    <location>
        <begin position="450"/>
        <end position="532"/>
    </location>
</feature>
<feature type="compositionally biased region" description="Polar residues" evidence="1">
    <location>
        <begin position="921"/>
        <end position="932"/>
    </location>
</feature>
<feature type="compositionally biased region" description="Polar residues" evidence="1">
    <location>
        <begin position="251"/>
        <end position="260"/>
    </location>
</feature>
<feature type="compositionally biased region" description="Basic and acidic residues" evidence="1">
    <location>
        <begin position="1"/>
        <end position="13"/>
    </location>
</feature>
<protein>
    <submittedName>
        <fullName evidence="2">Uncharacterized protein</fullName>
    </submittedName>
</protein>
<reference evidence="2 3" key="1">
    <citation type="submission" date="2019-06" db="EMBL/GenBank/DDBJ databases">
        <title>A chromosomal-level reference genome of Carpinus fangiana (Coryloideae, Betulaceae).</title>
        <authorList>
            <person name="Yang X."/>
            <person name="Wang Z."/>
            <person name="Zhang L."/>
            <person name="Hao G."/>
            <person name="Liu J."/>
            <person name="Yang Y."/>
        </authorList>
    </citation>
    <scope>NUCLEOTIDE SEQUENCE [LARGE SCALE GENOMIC DNA]</scope>
    <source>
        <strain evidence="2">Cfa_2016G</strain>
        <tissue evidence="2">Leaf</tissue>
    </source>
</reference>
<sequence>MPRTDELERRDSGHIVLHQPRSAGQTGTKILPPDAGPVRRRAGASGRRRQTWLSGSIQRRVLWRCDGTTPAISKLPCQKKHAHGTHLRGLRSPASSHTARQLSACLRENSPTLPILSPTRHPRPSFGPLTYFAGSGEIHPQLSPVYRARLQTLPPPPNSPSLPNQQRRGFSPSSPPDHNRDCNTLHILALCLSNSPKALRVGARRAMSSTVPSTRPSQSLPFAFSSDPTLATSSSDHIFNSMPAHVDRDSYASTTPSSLESYHHDAQPSDPSKPESPSKSSNHTFSFKSAARTFTFSSKNKPPPIPDHDAATIAATRRTGPRERAMTESSYASTAIPPKLDLGTDLNLGSSDFGSGFGDMFAKRRSALLEEQTATGPNATRSVTDSHLLSTNPRPTVGSPNSSTSLASDDRLMDMPSLPNYFGTAEYEPTFGVDADAELLMSAVNSGRFLNEGKKSQPRQLADRSRAPNGISSTPLRAAAPSHQSGSSFGSGRTAIPTTPRAGMFGSAEIDRDTTPKAKGEDLDDEPLFDPSKSARFAQFNTRNMNQPKQPSKVMTPAEFEHYKTQKDNGELDDDDKSQASEESETYEDEDETERERQVAKQRRKQEAQLAVYRQQMMKVTGEQPSELPSDLSRPKLGRQSMSTPNLLNKTYSTLDPLASAKDEDDDEDIPLGVLQAHGFPSKNRPPSRLTLSGRGSRPASHMGSYPAPPGSTRNDAASGGGGNGSLPVFARHLPQDPYVGASLVNQPNRESMALGGGSPQSVHGGSSGLPPGGLVGVIAGEERARAMRRGSPNTRGTYDDQPLPPQMQPPMTTNGMPGMPMMPMSPSEQAQMHMSSQMQQMMQVQMQWMQQMMQMQGMSPQQMQMMPGMQGMQMPGMQMPPPQNGFLSPKSQRPVSQASNHQRSHSRQSFLMPNGGLPGSGQSLYGPSSSQSMYGMPAAGYAPSIAPSERTNIGQPSRYRPVSSAGVDTSRTSTMSQNTIQALQSQGSRAPSRLGPGDGNRNTIIRAVDRPKKTSHASDDEDEEGWAELKKKKEERKSRWRRTKKAVAAHDENVGMEGLYYEG</sequence>
<dbReference type="AlphaFoldDB" id="A0A5N6KQC3"/>
<dbReference type="EMBL" id="VIBQ01000009">
    <property type="protein sequence ID" value="KAB8337260.1"/>
    <property type="molecule type" value="Genomic_DNA"/>
</dbReference>
<name>A0A5N6KQC3_9ROSI</name>
<dbReference type="OrthoDB" id="5396252at2759"/>
<feature type="region of interest" description="Disordered" evidence="1">
    <location>
        <begin position="787"/>
        <end position="811"/>
    </location>
</feature>
<proteinExistence type="predicted"/>
<feature type="region of interest" description="Disordered" evidence="1">
    <location>
        <begin position="248"/>
        <end position="284"/>
    </location>
</feature>
<feature type="region of interest" description="Disordered" evidence="1">
    <location>
        <begin position="372"/>
        <end position="412"/>
    </location>
</feature>
<evidence type="ECO:0000313" key="3">
    <source>
        <dbReference type="Proteomes" id="UP000327013"/>
    </source>
</evidence>
<dbReference type="PANTHER" id="PTHR42068">
    <property type="entry name" value="YALI0B18964P"/>
    <property type="match status" value="1"/>
</dbReference>
<feature type="compositionally biased region" description="Polar residues" evidence="1">
    <location>
        <begin position="482"/>
        <end position="491"/>
    </location>
</feature>